<dbReference type="InterPro" id="IPR002401">
    <property type="entry name" value="Cyt_P450_E_grp-I"/>
</dbReference>
<dbReference type="InterPro" id="IPR001128">
    <property type="entry name" value="Cyt_P450"/>
</dbReference>
<dbReference type="InterPro" id="IPR036396">
    <property type="entry name" value="Cyt_P450_sf"/>
</dbReference>
<dbReference type="SUPFAM" id="SSF48264">
    <property type="entry name" value="Cytochrome P450"/>
    <property type="match status" value="1"/>
</dbReference>
<organism evidence="8 9">
    <name type="scientific">Truncatella angustata</name>
    <dbReference type="NCBI Taxonomy" id="152316"/>
    <lineage>
        <taxon>Eukaryota</taxon>
        <taxon>Fungi</taxon>
        <taxon>Dikarya</taxon>
        <taxon>Ascomycota</taxon>
        <taxon>Pezizomycotina</taxon>
        <taxon>Sordariomycetes</taxon>
        <taxon>Xylariomycetidae</taxon>
        <taxon>Amphisphaeriales</taxon>
        <taxon>Sporocadaceae</taxon>
        <taxon>Truncatella</taxon>
    </lineage>
</organism>
<name>A0A9P8UXS2_9PEZI</name>
<comment type="cofactor">
    <cofactor evidence="1 6">
        <name>heme</name>
        <dbReference type="ChEBI" id="CHEBI:30413"/>
    </cofactor>
</comment>
<dbReference type="Proteomes" id="UP000758603">
    <property type="component" value="Unassembled WGS sequence"/>
</dbReference>
<comment type="caution">
    <text evidence="8">The sequence shown here is derived from an EMBL/GenBank/DDBJ whole genome shotgun (WGS) entry which is preliminary data.</text>
</comment>
<evidence type="ECO:0000256" key="5">
    <source>
        <dbReference type="ARBA" id="ARBA00023004"/>
    </source>
</evidence>
<evidence type="ECO:0000256" key="6">
    <source>
        <dbReference type="PIRSR" id="PIRSR602401-1"/>
    </source>
</evidence>
<sequence>MSSFSEALFRPEAWPTLIAILIGFIIPTLLLRRYSKLSDIPGPFFASITRLWHVRHIIIGDQNVKLVELHKEHGHFVRVSHDEVSVSHPDAMKKILLAPLRKFPDWRWENPFAELDPKKKIERSRNFAPAYALSSILKSEAAIDDVIAKLCDWMNEYADEKKPMDLDWFFTYASFDIIGEVIFSKQFGFIETGTDVKNAIHNVANLNAYGAIAGFYHWFHYLVCNPLVTWTQLMPYGHMYDVTFTAIDQRRKNPDARYDLIAHWLKQHEEHPERLSMRNIEAHSFQAVGAGSDTVSSGLQSFVYHIIRNPEGRHWQKCRDEIRDAQSQGMCNERVVSFADAQKLPYLQACIKEGLRVFSPTPMGLPREVPTGGLTIGDKTFAAGTILSVNSWVMHYSTEIWGPDAAEFRPERWLGEDADALDKYFMVWGQGYAACPGQKIARLEMSKITATIVRDYDIRQVDPQQQWVWKARFAMLPHEWPVYVTKANSWDNYVRQPV</sequence>
<comment type="similarity">
    <text evidence="2">Belongs to the cytochrome P450 family.</text>
</comment>
<feature type="transmembrane region" description="Helical" evidence="7">
    <location>
        <begin position="13"/>
        <end position="31"/>
    </location>
</feature>
<keyword evidence="7" id="KW-0812">Transmembrane</keyword>
<dbReference type="PANTHER" id="PTHR24305:SF232">
    <property type="entry name" value="P450, PUTATIVE (EUROFUNG)-RELATED"/>
    <property type="match status" value="1"/>
</dbReference>
<dbReference type="RefSeq" id="XP_045964092.1">
    <property type="nucleotide sequence ID" value="XM_046105634.1"/>
</dbReference>
<gene>
    <name evidence="8" type="ORF">BKA67DRAFT_634091</name>
</gene>
<dbReference type="Pfam" id="PF00067">
    <property type="entry name" value="p450"/>
    <property type="match status" value="1"/>
</dbReference>
<dbReference type="Gene3D" id="1.10.630.10">
    <property type="entry name" value="Cytochrome P450"/>
    <property type="match status" value="1"/>
</dbReference>
<keyword evidence="4 6" id="KW-0479">Metal-binding</keyword>
<dbReference type="CDD" id="cd11060">
    <property type="entry name" value="CYP57A1-like"/>
    <property type="match status" value="1"/>
</dbReference>
<dbReference type="GeneID" id="70134525"/>
<dbReference type="GO" id="GO:0016705">
    <property type="term" value="F:oxidoreductase activity, acting on paired donors, with incorporation or reduction of molecular oxygen"/>
    <property type="evidence" value="ECO:0007669"/>
    <property type="project" value="InterPro"/>
</dbReference>
<dbReference type="GO" id="GO:0005506">
    <property type="term" value="F:iron ion binding"/>
    <property type="evidence" value="ECO:0007669"/>
    <property type="project" value="InterPro"/>
</dbReference>
<keyword evidence="7" id="KW-0472">Membrane</keyword>
<reference evidence="8" key="1">
    <citation type="journal article" date="2021" name="Nat. Commun.">
        <title>Genetic determinants of endophytism in the Arabidopsis root mycobiome.</title>
        <authorList>
            <person name="Mesny F."/>
            <person name="Miyauchi S."/>
            <person name="Thiergart T."/>
            <person name="Pickel B."/>
            <person name="Atanasova L."/>
            <person name="Karlsson M."/>
            <person name="Huettel B."/>
            <person name="Barry K.W."/>
            <person name="Haridas S."/>
            <person name="Chen C."/>
            <person name="Bauer D."/>
            <person name="Andreopoulos W."/>
            <person name="Pangilinan J."/>
            <person name="LaButti K."/>
            <person name="Riley R."/>
            <person name="Lipzen A."/>
            <person name="Clum A."/>
            <person name="Drula E."/>
            <person name="Henrissat B."/>
            <person name="Kohler A."/>
            <person name="Grigoriev I.V."/>
            <person name="Martin F.M."/>
            <person name="Hacquard S."/>
        </authorList>
    </citation>
    <scope>NUCLEOTIDE SEQUENCE</scope>
    <source>
        <strain evidence="8">MPI-SDFR-AT-0073</strain>
    </source>
</reference>
<dbReference type="InterPro" id="IPR050121">
    <property type="entry name" value="Cytochrome_P450_monoxygenase"/>
</dbReference>
<evidence type="ECO:0000256" key="3">
    <source>
        <dbReference type="ARBA" id="ARBA00022617"/>
    </source>
</evidence>
<evidence type="ECO:0000256" key="2">
    <source>
        <dbReference type="ARBA" id="ARBA00010617"/>
    </source>
</evidence>
<dbReference type="AlphaFoldDB" id="A0A9P8UXS2"/>
<keyword evidence="9" id="KW-1185">Reference proteome</keyword>
<dbReference type="PANTHER" id="PTHR24305">
    <property type="entry name" value="CYTOCHROME P450"/>
    <property type="match status" value="1"/>
</dbReference>
<dbReference type="OrthoDB" id="3934656at2759"/>
<evidence type="ECO:0000313" key="9">
    <source>
        <dbReference type="Proteomes" id="UP000758603"/>
    </source>
</evidence>
<keyword evidence="7" id="KW-1133">Transmembrane helix</keyword>
<accession>A0A9P8UXS2</accession>
<evidence type="ECO:0000256" key="1">
    <source>
        <dbReference type="ARBA" id="ARBA00001971"/>
    </source>
</evidence>
<evidence type="ECO:0000256" key="4">
    <source>
        <dbReference type="ARBA" id="ARBA00022723"/>
    </source>
</evidence>
<keyword evidence="3 6" id="KW-0349">Heme</keyword>
<keyword evidence="5 6" id="KW-0408">Iron</keyword>
<dbReference type="PRINTS" id="PR00463">
    <property type="entry name" value="EP450I"/>
</dbReference>
<protein>
    <submittedName>
        <fullName evidence="8">Cytochrome P450</fullName>
    </submittedName>
</protein>
<feature type="binding site" description="axial binding residue" evidence="6">
    <location>
        <position position="435"/>
    </location>
    <ligand>
        <name>heme</name>
        <dbReference type="ChEBI" id="CHEBI:30413"/>
    </ligand>
    <ligandPart>
        <name>Fe</name>
        <dbReference type="ChEBI" id="CHEBI:18248"/>
    </ligandPart>
</feature>
<evidence type="ECO:0000256" key="7">
    <source>
        <dbReference type="SAM" id="Phobius"/>
    </source>
</evidence>
<evidence type="ECO:0000313" key="8">
    <source>
        <dbReference type="EMBL" id="KAH6659961.1"/>
    </source>
</evidence>
<dbReference type="GO" id="GO:0004497">
    <property type="term" value="F:monooxygenase activity"/>
    <property type="evidence" value="ECO:0007669"/>
    <property type="project" value="InterPro"/>
</dbReference>
<dbReference type="GO" id="GO:0020037">
    <property type="term" value="F:heme binding"/>
    <property type="evidence" value="ECO:0007669"/>
    <property type="project" value="InterPro"/>
</dbReference>
<dbReference type="EMBL" id="JAGPXC010000001">
    <property type="protein sequence ID" value="KAH6659961.1"/>
    <property type="molecule type" value="Genomic_DNA"/>
</dbReference>
<proteinExistence type="inferred from homology"/>